<keyword evidence="5" id="KW-1185">Reference proteome</keyword>
<organism evidence="4 5">
    <name type="scientific">Ferrimonas sediminum</name>
    <dbReference type="NCBI Taxonomy" id="718193"/>
    <lineage>
        <taxon>Bacteria</taxon>
        <taxon>Pseudomonadati</taxon>
        <taxon>Pseudomonadota</taxon>
        <taxon>Gammaproteobacteria</taxon>
        <taxon>Alteromonadales</taxon>
        <taxon>Ferrimonadaceae</taxon>
        <taxon>Ferrimonas</taxon>
    </lineage>
</organism>
<dbReference type="SUPFAM" id="SSF46689">
    <property type="entry name" value="Homeodomain-like"/>
    <property type="match status" value="1"/>
</dbReference>
<evidence type="ECO:0000313" key="5">
    <source>
        <dbReference type="Proteomes" id="UP000199527"/>
    </source>
</evidence>
<keyword evidence="1 2" id="KW-0238">DNA-binding</keyword>
<dbReference type="PROSITE" id="PS50977">
    <property type="entry name" value="HTH_TETR_2"/>
    <property type="match status" value="1"/>
</dbReference>
<dbReference type="Proteomes" id="UP000199527">
    <property type="component" value="Unassembled WGS sequence"/>
</dbReference>
<evidence type="ECO:0000256" key="2">
    <source>
        <dbReference type="PROSITE-ProRule" id="PRU00335"/>
    </source>
</evidence>
<gene>
    <name evidence="4" type="ORF">SAMN04488540_11648</name>
</gene>
<evidence type="ECO:0000313" key="4">
    <source>
        <dbReference type="EMBL" id="SDJ95778.1"/>
    </source>
</evidence>
<proteinExistence type="predicted"/>
<dbReference type="PRINTS" id="PR00455">
    <property type="entry name" value="HTHTETR"/>
</dbReference>
<dbReference type="AlphaFoldDB" id="A0A1G8XZ23"/>
<name>A0A1G8XZ23_9GAMM</name>
<dbReference type="EMBL" id="FNEM01000016">
    <property type="protein sequence ID" value="SDJ95778.1"/>
    <property type="molecule type" value="Genomic_DNA"/>
</dbReference>
<protein>
    <submittedName>
        <fullName evidence="4">DNA-binding transcriptional regulator, AcrR family</fullName>
    </submittedName>
</protein>
<accession>A0A1G8XZ23</accession>
<reference evidence="5" key="1">
    <citation type="submission" date="2016-10" db="EMBL/GenBank/DDBJ databases">
        <authorList>
            <person name="Varghese N."/>
            <person name="Submissions S."/>
        </authorList>
    </citation>
    <scope>NUCLEOTIDE SEQUENCE [LARGE SCALE GENOMIC DNA]</scope>
    <source>
        <strain evidence="5">DSM 23317</strain>
    </source>
</reference>
<feature type="domain" description="HTH tetR-type" evidence="3">
    <location>
        <begin position="10"/>
        <end position="70"/>
    </location>
</feature>
<dbReference type="Pfam" id="PF00440">
    <property type="entry name" value="TetR_N"/>
    <property type="match status" value="1"/>
</dbReference>
<dbReference type="GO" id="GO:0003677">
    <property type="term" value="F:DNA binding"/>
    <property type="evidence" value="ECO:0007669"/>
    <property type="project" value="UniProtKB-UniRule"/>
</dbReference>
<feature type="DNA-binding region" description="H-T-H motif" evidence="2">
    <location>
        <begin position="33"/>
        <end position="52"/>
    </location>
</feature>
<dbReference type="InterPro" id="IPR009057">
    <property type="entry name" value="Homeodomain-like_sf"/>
</dbReference>
<dbReference type="InterPro" id="IPR001647">
    <property type="entry name" value="HTH_TetR"/>
</dbReference>
<sequence length="252" mass="28936">MHCPNTQQAEIKCQILLDAAEQLIEEQGIISFEFSDIAKVANCSTGSVTRFFESKEDVLLCLFLRSVTANNISGILNLEQGLSSQERFLVPILTTYEEVAKNSRFMSLRSVSVNSKVWTLASCEKVDRFKLRVNRFFDLIHQLALDARAEGALDETPERVLLLTQMIYFQLFGQSTAYESKLIDSMVDDQRERVEMECILAIINSFKWNEKIDAEQYLKLRGRVFRFIETGIKSKPSCKKCQDANLKNRRHS</sequence>
<evidence type="ECO:0000259" key="3">
    <source>
        <dbReference type="PROSITE" id="PS50977"/>
    </source>
</evidence>
<dbReference type="Gene3D" id="1.10.357.10">
    <property type="entry name" value="Tetracycline Repressor, domain 2"/>
    <property type="match status" value="1"/>
</dbReference>
<evidence type="ECO:0000256" key="1">
    <source>
        <dbReference type="ARBA" id="ARBA00023125"/>
    </source>
</evidence>